<dbReference type="KEGG" id="cmt:CCM_04092"/>
<dbReference type="AlphaFoldDB" id="G3JDP4"/>
<feature type="transmembrane region" description="Helical" evidence="5">
    <location>
        <begin position="77"/>
        <end position="96"/>
    </location>
</feature>
<feature type="transmembrane region" description="Helical" evidence="5">
    <location>
        <begin position="444"/>
        <end position="464"/>
    </location>
</feature>
<keyword evidence="7" id="KW-1185">Reference proteome</keyword>
<comment type="subcellular location">
    <subcellularLocation>
        <location evidence="1">Membrane</location>
        <topology evidence="1">Multi-pass membrane protein</topology>
    </subcellularLocation>
</comment>
<evidence type="ECO:0000256" key="4">
    <source>
        <dbReference type="ARBA" id="ARBA00023136"/>
    </source>
</evidence>
<dbReference type="InParanoid" id="G3JDP4"/>
<keyword evidence="4 5" id="KW-0472">Membrane</keyword>
<feature type="transmembrane region" description="Helical" evidence="5">
    <location>
        <begin position="108"/>
        <end position="127"/>
    </location>
</feature>
<protein>
    <submittedName>
        <fullName evidence="6">MFS transporter, putative</fullName>
    </submittedName>
</protein>
<proteinExistence type="predicted"/>
<gene>
    <name evidence="6" type="ORF">CCM_04092</name>
</gene>
<feature type="transmembrane region" description="Helical" evidence="5">
    <location>
        <begin position="409"/>
        <end position="432"/>
    </location>
</feature>
<dbReference type="OMA" id="MPETICL"/>
<keyword evidence="3 5" id="KW-1133">Transmembrane helix</keyword>
<dbReference type="InterPro" id="IPR036259">
    <property type="entry name" value="MFS_trans_sf"/>
</dbReference>
<dbReference type="GO" id="GO:0022857">
    <property type="term" value="F:transmembrane transporter activity"/>
    <property type="evidence" value="ECO:0007669"/>
    <property type="project" value="TreeGrafter"/>
</dbReference>
<evidence type="ECO:0000256" key="1">
    <source>
        <dbReference type="ARBA" id="ARBA00004141"/>
    </source>
</evidence>
<feature type="transmembrane region" description="Helical" evidence="5">
    <location>
        <begin position="351"/>
        <end position="370"/>
    </location>
</feature>
<keyword evidence="2 5" id="KW-0812">Transmembrane</keyword>
<evidence type="ECO:0000256" key="3">
    <source>
        <dbReference type="ARBA" id="ARBA00022989"/>
    </source>
</evidence>
<feature type="transmembrane region" description="Helical" evidence="5">
    <location>
        <begin position="24"/>
        <end position="46"/>
    </location>
</feature>
<name>G3JDP4_CORMM</name>
<organism evidence="6 7">
    <name type="scientific">Cordyceps militaris (strain CM01)</name>
    <name type="common">Caterpillar fungus</name>
    <dbReference type="NCBI Taxonomy" id="983644"/>
    <lineage>
        <taxon>Eukaryota</taxon>
        <taxon>Fungi</taxon>
        <taxon>Dikarya</taxon>
        <taxon>Ascomycota</taxon>
        <taxon>Pezizomycotina</taxon>
        <taxon>Sordariomycetes</taxon>
        <taxon>Hypocreomycetidae</taxon>
        <taxon>Hypocreales</taxon>
        <taxon>Cordycipitaceae</taxon>
        <taxon>Cordyceps</taxon>
    </lineage>
</organism>
<dbReference type="GO" id="GO:0016020">
    <property type="term" value="C:membrane"/>
    <property type="evidence" value="ECO:0007669"/>
    <property type="project" value="UniProtKB-SubCell"/>
</dbReference>
<dbReference type="RefSeq" id="XP_006669303.1">
    <property type="nucleotide sequence ID" value="XM_006669240.1"/>
</dbReference>
<dbReference type="SUPFAM" id="SSF103473">
    <property type="entry name" value="MFS general substrate transporter"/>
    <property type="match status" value="1"/>
</dbReference>
<evidence type="ECO:0000256" key="5">
    <source>
        <dbReference type="SAM" id="Phobius"/>
    </source>
</evidence>
<dbReference type="eggNOG" id="ENOG502QWBF">
    <property type="taxonomic scope" value="Eukaryota"/>
</dbReference>
<dbReference type="OrthoDB" id="194139at2759"/>
<accession>G3JDP4</accession>
<dbReference type="Gene3D" id="1.20.1250.20">
    <property type="entry name" value="MFS general substrate transporter like domains"/>
    <property type="match status" value="1"/>
</dbReference>
<dbReference type="EMBL" id="JH126401">
    <property type="protein sequence ID" value="EGX92719.1"/>
    <property type="molecule type" value="Genomic_DNA"/>
</dbReference>
<dbReference type="PANTHER" id="PTHR23507">
    <property type="entry name" value="ZGC:174356"/>
    <property type="match status" value="1"/>
</dbReference>
<evidence type="ECO:0000256" key="2">
    <source>
        <dbReference type="ARBA" id="ARBA00022692"/>
    </source>
</evidence>
<feature type="transmembrane region" description="Helical" evidence="5">
    <location>
        <begin position="321"/>
        <end position="339"/>
    </location>
</feature>
<evidence type="ECO:0000313" key="6">
    <source>
        <dbReference type="EMBL" id="EGX92719.1"/>
    </source>
</evidence>
<evidence type="ECO:0000313" key="7">
    <source>
        <dbReference type="Proteomes" id="UP000001610"/>
    </source>
</evidence>
<dbReference type="PANTHER" id="PTHR23507:SF1">
    <property type="entry name" value="FI18259P1-RELATED"/>
    <property type="match status" value="1"/>
</dbReference>
<dbReference type="VEuPathDB" id="FungiDB:CCM_04092"/>
<feature type="transmembrane region" description="Helical" evidence="5">
    <location>
        <begin position="139"/>
        <end position="162"/>
    </location>
</feature>
<dbReference type="GeneID" id="18166115"/>
<feature type="transmembrane region" description="Helical" evidence="5">
    <location>
        <begin position="202"/>
        <end position="223"/>
    </location>
</feature>
<reference evidence="6 7" key="1">
    <citation type="journal article" date="2011" name="Genome Biol.">
        <title>Genome sequence of the insect pathogenic fungus Cordyceps militaris, a valued traditional Chinese medicine.</title>
        <authorList>
            <person name="Zheng P."/>
            <person name="Xia Y."/>
            <person name="Xiao G."/>
            <person name="Xiong C."/>
            <person name="Hu X."/>
            <person name="Zhang S."/>
            <person name="Zheng H."/>
            <person name="Huang Y."/>
            <person name="Zhou Y."/>
            <person name="Wang S."/>
            <person name="Zhao G.P."/>
            <person name="Liu X."/>
            <person name="St Leger R.J."/>
            <person name="Wang C."/>
        </authorList>
    </citation>
    <scope>NUCLEOTIDE SEQUENCE [LARGE SCALE GENOMIC DNA]</scope>
    <source>
        <strain evidence="6 7">CM01</strain>
    </source>
</reference>
<dbReference type="HOGENOM" id="CLU_013756_1_0_1"/>
<dbReference type="Proteomes" id="UP000001610">
    <property type="component" value="Unassembled WGS sequence"/>
</dbReference>
<feature type="transmembrane region" description="Helical" evidence="5">
    <location>
        <begin position="376"/>
        <end position="397"/>
    </location>
</feature>
<sequence length="479" mass="51061">MSRATNSERSPLLRIQSRQSDARSVVFSAPPSTAHVAVVCFLMAAAHQAASLLAELAAEDLHRAAGGLLVLEDLDRVGAGEAVLAAVAAVVTPIPMGIAADRWGRRPFLVLPLMGSLLNVGSRMLIYGLPQVFSLRLTWLSASFELFTGGGTAFFAIVYTILTDVTLKAQRSTCFFHLAACNILAAQIGLKVRDLITDRFGPWSVLIGAFGVFVFATLCAFCLPETVHLSWTAYNEEAVEEEIAAQTAAQRIRVSLAAAYTQFTTSMAALFWHNKRLAILLPTLLVMALNAQAMGSLILYVSHRYRWAPDKVTTIYAVESISHFSLNVLVLPLAAHALLSSGFSARQTDTTFVRWGIVTAAAGLVGIGLAPDVGLFMVALALYALINAYHGGILGLLSQLACKDHTAAMFATTRVLATTGSLLSAPLFDALFKLGIDRGKAWSGLPYLALGCICCLCGAVVFVATSGGFDREAEAEDSD</sequence>
<feature type="transmembrane region" description="Helical" evidence="5">
    <location>
        <begin position="174"/>
        <end position="190"/>
    </location>
</feature>
<feature type="transmembrane region" description="Helical" evidence="5">
    <location>
        <begin position="277"/>
        <end position="301"/>
    </location>
</feature>